<name>A0A815GSH1_9BILA</name>
<organism evidence="1 3">
    <name type="scientific">Didymodactylos carnosus</name>
    <dbReference type="NCBI Taxonomy" id="1234261"/>
    <lineage>
        <taxon>Eukaryota</taxon>
        <taxon>Metazoa</taxon>
        <taxon>Spiralia</taxon>
        <taxon>Gnathifera</taxon>
        <taxon>Rotifera</taxon>
        <taxon>Eurotatoria</taxon>
        <taxon>Bdelloidea</taxon>
        <taxon>Philodinida</taxon>
        <taxon>Philodinidae</taxon>
        <taxon>Didymodactylos</taxon>
    </lineage>
</organism>
<keyword evidence="3" id="KW-1185">Reference proteome</keyword>
<dbReference type="AlphaFoldDB" id="A0A815GSH1"/>
<comment type="caution">
    <text evidence="1">The sequence shown here is derived from an EMBL/GenBank/DDBJ whole genome shotgun (WGS) entry which is preliminary data.</text>
</comment>
<dbReference type="EMBL" id="CAJOBC010060479">
    <property type="protein sequence ID" value="CAF4208053.1"/>
    <property type="molecule type" value="Genomic_DNA"/>
</dbReference>
<protein>
    <submittedName>
        <fullName evidence="1">Uncharacterized protein</fullName>
    </submittedName>
</protein>
<evidence type="ECO:0000313" key="2">
    <source>
        <dbReference type="EMBL" id="CAF4208053.1"/>
    </source>
</evidence>
<evidence type="ECO:0000313" key="3">
    <source>
        <dbReference type="Proteomes" id="UP000663829"/>
    </source>
</evidence>
<sequence length="126" mass="14553">MVSTQMEYQIEKDISTKNVTIAYNSYSINIDDYLGCWKDTKYGQKMTFFNFESNADDSHLVGITSTGAKVSAIIDGPNIRMSIVDNSNGKKLDYKGILQQERKVIMWEKRLETYGCWRSTNPWIRC</sequence>
<evidence type="ECO:0000313" key="1">
    <source>
        <dbReference type="EMBL" id="CAF1344097.1"/>
    </source>
</evidence>
<dbReference type="Proteomes" id="UP000663829">
    <property type="component" value="Unassembled WGS sequence"/>
</dbReference>
<gene>
    <name evidence="1" type="ORF">GPM918_LOCUS30581</name>
    <name evidence="2" type="ORF">SRO942_LOCUS31200</name>
</gene>
<dbReference type="Proteomes" id="UP000681722">
    <property type="component" value="Unassembled WGS sequence"/>
</dbReference>
<accession>A0A815GSH1</accession>
<dbReference type="EMBL" id="CAJNOQ010014555">
    <property type="protein sequence ID" value="CAF1344097.1"/>
    <property type="molecule type" value="Genomic_DNA"/>
</dbReference>
<proteinExistence type="predicted"/>
<reference evidence="1" key="1">
    <citation type="submission" date="2021-02" db="EMBL/GenBank/DDBJ databases">
        <authorList>
            <person name="Nowell W R."/>
        </authorList>
    </citation>
    <scope>NUCLEOTIDE SEQUENCE</scope>
</reference>